<proteinExistence type="predicted"/>
<dbReference type="Proteomes" id="UP000230066">
    <property type="component" value="Unassembled WGS sequence"/>
</dbReference>
<name>A0A4E0RVT2_FASHE</name>
<gene>
    <name evidence="1" type="ORF">D915_002493</name>
</gene>
<dbReference type="EMBL" id="JXXN02000679">
    <property type="protein sequence ID" value="THD26628.1"/>
    <property type="molecule type" value="Genomic_DNA"/>
</dbReference>
<protein>
    <submittedName>
        <fullName evidence="1">Uncharacterized protein</fullName>
    </submittedName>
</protein>
<evidence type="ECO:0000313" key="2">
    <source>
        <dbReference type="Proteomes" id="UP000230066"/>
    </source>
</evidence>
<sequence>MIPSYNRPTLWHTNMEIRKPVHDVGDSDDNKPKGNAAHIIPLPPLPKSTLVLPNRYAYTPHLTYLTQSQKDQLERSRPPILQYDEWARIPYAAYHLTVSPVKLHTESLTHATYTDPIPGRLPPLVYR</sequence>
<reference evidence="1" key="1">
    <citation type="submission" date="2019-03" db="EMBL/GenBank/DDBJ databases">
        <title>Improved annotation for the trematode Fasciola hepatica.</title>
        <authorList>
            <person name="Choi Y.-J."/>
            <person name="Martin J."/>
            <person name="Mitreva M."/>
        </authorList>
    </citation>
    <scope>NUCLEOTIDE SEQUENCE [LARGE SCALE GENOMIC DNA]</scope>
</reference>
<comment type="caution">
    <text evidence="1">The sequence shown here is derived from an EMBL/GenBank/DDBJ whole genome shotgun (WGS) entry which is preliminary data.</text>
</comment>
<dbReference type="AlphaFoldDB" id="A0A4E0RVT2"/>
<organism evidence="1 2">
    <name type="scientific">Fasciola hepatica</name>
    <name type="common">Liver fluke</name>
    <dbReference type="NCBI Taxonomy" id="6192"/>
    <lineage>
        <taxon>Eukaryota</taxon>
        <taxon>Metazoa</taxon>
        <taxon>Spiralia</taxon>
        <taxon>Lophotrochozoa</taxon>
        <taxon>Platyhelminthes</taxon>
        <taxon>Trematoda</taxon>
        <taxon>Digenea</taxon>
        <taxon>Plagiorchiida</taxon>
        <taxon>Echinostomata</taxon>
        <taxon>Echinostomatoidea</taxon>
        <taxon>Fasciolidae</taxon>
        <taxon>Fasciola</taxon>
    </lineage>
</organism>
<keyword evidence="2" id="KW-1185">Reference proteome</keyword>
<evidence type="ECO:0000313" key="1">
    <source>
        <dbReference type="EMBL" id="THD26628.1"/>
    </source>
</evidence>
<accession>A0A4E0RVT2</accession>